<dbReference type="InParanoid" id="A0A803TQK7"/>
<reference evidence="2" key="2">
    <citation type="submission" date="2025-08" db="UniProtKB">
        <authorList>
            <consortium name="Ensembl"/>
        </authorList>
    </citation>
    <scope>IDENTIFICATION</scope>
</reference>
<dbReference type="AlphaFoldDB" id="A0A803TQK7"/>
<keyword evidence="1" id="KW-0812">Transmembrane</keyword>
<evidence type="ECO:0008006" key="4">
    <source>
        <dbReference type="Google" id="ProtNLM"/>
    </source>
</evidence>
<dbReference type="Proteomes" id="UP000001646">
    <property type="component" value="Unplaced"/>
</dbReference>
<keyword evidence="1" id="KW-1133">Transmembrane helix</keyword>
<reference evidence="2" key="3">
    <citation type="submission" date="2025-09" db="UniProtKB">
        <authorList>
            <consortium name="Ensembl"/>
        </authorList>
    </citation>
    <scope>IDENTIFICATION</scope>
</reference>
<organism evidence="2 3">
    <name type="scientific">Anolis carolinensis</name>
    <name type="common">Green anole</name>
    <name type="synonym">American chameleon</name>
    <dbReference type="NCBI Taxonomy" id="28377"/>
    <lineage>
        <taxon>Eukaryota</taxon>
        <taxon>Metazoa</taxon>
        <taxon>Chordata</taxon>
        <taxon>Craniata</taxon>
        <taxon>Vertebrata</taxon>
        <taxon>Euteleostomi</taxon>
        <taxon>Lepidosauria</taxon>
        <taxon>Squamata</taxon>
        <taxon>Bifurcata</taxon>
        <taxon>Unidentata</taxon>
        <taxon>Episquamata</taxon>
        <taxon>Toxicofera</taxon>
        <taxon>Iguania</taxon>
        <taxon>Dactyloidae</taxon>
        <taxon>Anolis</taxon>
    </lineage>
</organism>
<evidence type="ECO:0000313" key="2">
    <source>
        <dbReference type="Ensembl" id="ENSACAP00000037497.1"/>
    </source>
</evidence>
<accession>A0A803TQK7</accession>
<evidence type="ECO:0000313" key="3">
    <source>
        <dbReference type="Proteomes" id="UP000001646"/>
    </source>
</evidence>
<protein>
    <recommendedName>
        <fullName evidence="4">Transmembrane protein</fullName>
    </recommendedName>
</protein>
<keyword evidence="1" id="KW-0472">Membrane</keyword>
<proteinExistence type="predicted"/>
<reference evidence="2" key="1">
    <citation type="submission" date="2009-12" db="EMBL/GenBank/DDBJ databases">
        <title>The Genome Sequence of Anolis carolinensis (Green Anole Lizard).</title>
        <authorList>
            <consortium name="The Genome Sequencing Platform"/>
            <person name="Di Palma F."/>
            <person name="Alfoldi J."/>
            <person name="Heiman D."/>
            <person name="Young S."/>
            <person name="Grabherr M."/>
            <person name="Johnson J."/>
            <person name="Lander E.S."/>
            <person name="Lindblad-Toh K."/>
        </authorList>
    </citation>
    <scope>NUCLEOTIDE SEQUENCE [LARGE SCALE GENOMIC DNA]</scope>
    <source>
        <strain evidence="2">JBL SC #1</strain>
    </source>
</reference>
<feature type="transmembrane region" description="Helical" evidence="1">
    <location>
        <begin position="20"/>
        <end position="38"/>
    </location>
</feature>
<keyword evidence="3" id="KW-1185">Reference proteome</keyword>
<dbReference type="Ensembl" id="ENSACAT00000054665.1">
    <property type="protein sequence ID" value="ENSACAP00000037497.1"/>
    <property type="gene ID" value="ENSACAG00000038059.1"/>
</dbReference>
<name>A0A803TQK7_ANOCA</name>
<evidence type="ECO:0000256" key="1">
    <source>
        <dbReference type="SAM" id="Phobius"/>
    </source>
</evidence>
<sequence length="45" mass="4992">MLVLPTATSDGFVKDVHEDSLFILVLTCHILFLFWAWGDGGGIKK</sequence>